<feature type="compositionally biased region" description="Basic and acidic residues" evidence="2">
    <location>
        <begin position="32"/>
        <end position="41"/>
    </location>
</feature>
<dbReference type="InterPro" id="IPR023398">
    <property type="entry name" value="TIF_eIF4e-like"/>
</dbReference>
<evidence type="ECO:0000313" key="4">
    <source>
        <dbReference type="Proteomes" id="UP000694545"/>
    </source>
</evidence>
<keyword evidence="4" id="KW-1185">Reference proteome</keyword>
<dbReference type="Gene3D" id="3.30.760.10">
    <property type="entry name" value="RNA Cap, Translation Initiation Factor Eif4e"/>
    <property type="match status" value="1"/>
</dbReference>
<proteinExistence type="inferred from homology"/>
<evidence type="ECO:0000256" key="1">
    <source>
        <dbReference type="ARBA" id="ARBA00010568"/>
    </source>
</evidence>
<sequence length="276" mass="31162">MLGWGARPEGSRLSRPGCTDRSLSGVPCRAMSDQHEEEAGKDAAFASEHLAAESMAADMDPWVVFDARKTPRAEFEQWLQTYQPSRVFRFGDPEGHTEPVGWIAVYGPSFCPEGGDVVGLQEDWEWLQLSGRHITFDTIKELALNRRVLTGKWLMHLDSGFKVDHAWCGIARAVLDGRIGVAKVSPCCPDSERKQVICVYTDDFTDEEQVLLADAVIRATGIKCLLSYKPDVYTYLGIYRDNRWHLCPTIYESKFDLECIPRRSRIINKVSNTEVT</sequence>
<dbReference type="Proteomes" id="UP000694545">
    <property type="component" value="Unplaced"/>
</dbReference>
<accession>A0A8D2J5F1</accession>
<dbReference type="InterPro" id="IPR015034">
    <property type="entry name" value="Bles03"/>
</dbReference>
<reference evidence="3" key="2">
    <citation type="submission" date="2025-09" db="UniProtKB">
        <authorList>
            <consortium name="Ensembl"/>
        </authorList>
    </citation>
    <scope>IDENTIFICATION</scope>
</reference>
<comment type="similarity">
    <text evidence="1">Belongs to the UPF0696 family.</text>
</comment>
<evidence type="ECO:0000256" key="2">
    <source>
        <dbReference type="SAM" id="MobiDB-lite"/>
    </source>
</evidence>
<feature type="region of interest" description="Disordered" evidence="2">
    <location>
        <begin position="1"/>
        <end position="41"/>
    </location>
</feature>
<dbReference type="Pfam" id="PF08939">
    <property type="entry name" value="Bles03"/>
    <property type="match status" value="1"/>
</dbReference>
<dbReference type="PANTHER" id="PTHR31977">
    <property type="entry name" value="UPF0696 PROTEIN C11ORF68"/>
    <property type="match status" value="1"/>
</dbReference>
<dbReference type="SUPFAM" id="SSF55418">
    <property type="entry name" value="eIF4e-like"/>
    <property type="match status" value="1"/>
</dbReference>
<protein>
    <submittedName>
        <fullName evidence="3">Chromosome 11 open reading frame 68</fullName>
    </submittedName>
</protein>
<dbReference type="Ensembl" id="ENSVKKT00000008004.1">
    <property type="protein sequence ID" value="ENSVKKP00000007802.1"/>
    <property type="gene ID" value="ENSVKKG00000005578.1"/>
</dbReference>
<dbReference type="AlphaFoldDB" id="A0A8D2J5F1"/>
<name>A0A8D2J5F1_VARKO</name>
<evidence type="ECO:0000313" key="3">
    <source>
        <dbReference type="Ensembl" id="ENSVKKP00000007802.1"/>
    </source>
</evidence>
<reference evidence="3" key="1">
    <citation type="submission" date="2025-08" db="UniProtKB">
        <authorList>
            <consortium name="Ensembl"/>
        </authorList>
    </citation>
    <scope>IDENTIFICATION</scope>
</reference>
<dbReference type="PANTHER" id="PTHR31977:SF1">
    <property type="entry name" value="UPF0696 PROTEIN C11ORF68"/>
    <property type="match status" value="1"/>
</dbReference>
<dbReference type="OMA" id="WIAIYGP"/>
<organism evidence="3 4">
    <name type="scientific">Varanus komodoensis</name>
    <name type="common">Komodo dragon</name>
    <dbReference type="NCBI Taxonomy" id="61221"/>
    <lineage>
        <taxon>Eukaryota</taxon>
        <taxon>Metazoa</taxon>
        <taxon>Chordata</taxon>
        <taxon>Craniata</taxon>
        <taxon>Vertebrata</taxon>
        <taxon>Euteleostomi</taxon>
        <taxon>Lepidosauria</taxon>
        <taxon>Squamata</taxon>
        <taxon>Bifurcata</taxon>
        <taxon>Unidentata</taxon>
        <taxon>Episquamata</taxon>
        <taxon>Toxicofera</taxon>
        <taxon>Anguimorpha</taxon>
        <taxon>Paleoanguimorpha</taxon>
        <taxon>Varanoidea</taxon>
        <taxon>Varanidae</taxon>
        <taxon>Varanus</taxon>
    </lineage>
</organism>